<dbReference type="AlphaFoldDB" id="A0AAV3TXY6"/>
<keyword evidence="2" id="KW-1185">Reference proteome</keyword>
<dbReference type="EMBL" id="BAABLX010000006">
    <property type="protein sequence ID" value="GAA4932955.1"/>
    <property type="molecule type" value="Genomic_DNA"/>
</dbReference>
<reference evidence="2" key="1">
    <citation type="journal article" date="2019" name="Int. J. Syst. Evol. Microbiol.">
        <title>The Global Catalogue of Microorganisms (GCM) 10K type strain sequencing project: providing services to taxonomists for standard genome sequencing and annotation.</title>
        <authorList>
            <consortium name="The Broad Institute Genomics Platform"/>
            <consortium name="The Broad Institute Genome Sequencing Center for Infectious Disease"/>
            <person name="Wu L."/>
            <person name="Ma J."/>
        </authorList>
    </citation>
    <scope>NUCLEOTIDE SEQUENCE [LARGE SCALE GENOMIC DNA]</scope>
    <source>
        <strain evidence="2">JCM 19134</strain>
    </source>
</reference>
<evidence type="ECO:0000313" key="1">
    <source>
        <dbReference type="EMBL" id="GAA4932955.1"/>
    </source>
</evidence>
<dbReference type="RefSeq" id="WP_345417121.1">
    <property type="nucleotide sequence ID" value="NZ_AP031496.1"/>
</dbReference>
<proteinExistence type="predicted"/>
<name>A0AAV3TXY6_9ALTE</name>
<organism evidence="1 2">
    <name type="scientific">Halioxenophilus aromaticivorans</name>
    <dbReference type="NCBI Taxonomy" id="1306992"/>
    <lineage>
        <taxon>Bacteria</taxon>
        <taxon>Pseudomonadati</taxon>
        <taxon>Pseudomonadota</taxon>
        <taxon>Gammaproteobacteria</taxon>
        <taxon>Alteromonadales</taxon>
        <taxon>Alteromonadaceae</taxon>
        <taxon>Halioxenophilus</taxon>
    </lineage>
</organism>
<protein>
    <submittedName>
        <fullName evidence="1">Uncharacterized protein</fullName>
    </submittedName>
</protein>
<accession>A0AAV3TXY6</accession>
<comment type="caution">
    <text evidence="1">The sequence shown here is derived from an EMBL/GenBank/DDBJ whole genome shotgun (WGS) entry which is preliminary data.</text>
</comment>
<evidence type="ECO:0000313" key="2">
    <source>
        <dbReference type="Proteomes" id="UP001409585"/>
    </source>
</evidence>
<sequence length="116" mass="12976">MGQPLKVINAQITSIPIIFAQILLYQLPNRGDSEVMGTAYSTSALYLMLNECVGNFDAQERPPPKIACTQVVQWLASYNEIIPRLEIRFVWADISAAFCEPLLILKVFTVDSSRAQ</sequence>
<gene>
    <name evidence="1" type="ORF">GCM10025791_06970</name>
</gene>
<dbReference type="Proteomes" id="UP001409585">
    <property type="component" value="Unassembled WGS sequence"/>
</dbReference>